<dbReference type="InterPro" id="IPR011249">
    <property type="entry name" value="Metalloenz_LuxS/M16"/>
</dbReference>
<evidence type="ECO:0000313" key="10">
    <source>
        <dbReference type="EMBL" id="CAL5225663.1"/>
    </source>
</evidence>
<dbReference type="InterPro" id="IPR036225">
    <property type="entry name" value="SRP/SRP_N"/>
</dbReference>
<dbReference type="PANTHER" id="PTHR43690">
    <property type="entry name" value="NARDILYSIN"/>
    <property type="match status" value="1"/>
</dbReference>
<dbReference type="PROSITE" id="PS00300">
    <property type="entry name" value="SRP54"/>
    <property type="match status" value="1"/>
</dbReference>
<keyword evidence="2" id="KW-0645">Protease</keyword>
<dbReference type="NCBIfam" id="TIGR00064">
    <property type="entry name" value="ftsY"/>
    <property type="match status" value="1"/>
</dbReference>
<evidence type="ECO:0000256" key="8">
    <source>
        <dbReference type="SAM" id="MobiDB-lite"/>
    </source>
</evidence>
<dbReference type="SUPFAM" id="SSF63411">
    <property type="entry name" value="LuxS/MPP-like metallohydrolase"/>
    <property type="match status" value="4"/>
</dbReference>
<evidence type="ECO:0000256" key="7">
    <source>
        <dbReference type="ARBA" id="ARBA00023134"/>
    </source>
</evidence>
<feature type="domain" description="SRP54-type proteins GTP-binding" evidence="9">
    <location>
        <begin position="341"/>
        <end position="354"/>
    </location>
</feature>
<dbReference type="SUPFAM" id="SSF52540">
    <property type="entry name" value="P-loop containing nucleoside triphosphate hydrolases"/>
    <property type="match status" value="1"/>
</dbReference>
<evidence type="ECO:0000313" key="11">
    <source>
        <dbReference type="Proteomes" id="UP001497392"/>
    </source>
</evidence>
<dbReference type="InterPro" id="IPR042101">
    <property type="entry name" value="SRP54_N_sf"/>
</dbReference>
<dbReference type="Pfam" id="PF05193">
    <property type="entry name" value="Peptidase_M16_C"/>
    <property type="match status" value="2"/>
</dbReference>
<dbReference type="InterPro" id="IPR050626">
    <property type="entry name" value="Peptidase_M16"/>
</dbReference>
<dbReference type="InterPro" id="IPR013822">
    <property type="entry name" value="Signal_recog_particl_SRP54_hlx"/>
</dbReference>
<comment type="similarity">
    <text evidence="1">Belongs to the peptidase M16 family.</text>
</comment>
<dbReference type="HAMAP" id="MF_00920">
    <property type="entry name" value="FtsY"/>
    <property type="match status" value="1"/>
</dbReference>
<evidence type="ECO:0000256" key="2">
    <source>
        <dbReference type="ARBA" id="ARBA00022670"/>
    </source>
</evidence>
<keyword evidence="6" id="KW-0482">Metalloprotease</keyword>
<dbReference type="EMBL" id="CAXHTA020000012">
    <property type="protein sequence ID" value="CAL5225663.1"/>
    <property type="molecule type" value="Genomic_DNA"/>
</dbReference>
<dbReference type="Gene3D" id="1.20.120.140">
    <property type="entry name" value="Signal recognition particle SRP54, nucleotide-binding domain"/>
    <property type="match status" value="1"/>
</dbReference>
<gene>
    <name evidence="10" type="primary">g8522</name>
    <name evidence="10" type="ORF">VP750_LOCUS7322</name>
</gene>
<dbReference type="SMART" id="SM00962">
    <property type="entry name" value="SRP54"/>
    <property type="match status" value="1"/>
</dbReference>
<evidence type="ECO:0000256" key="6">
    <source>
        <dbReference type="ARBA" id="ARBA00023049"/>
    </source>
</evidence>
<dbReference type="SUPFAM" id="SSF47364">
    <property type="entry name" value="Domain of the SRP/SRP receptor G-proteins"/>
    <property type="match status" value="1"/>
</dbReference>
<keyword evidence="11" id="KW-1185">Reference proteome</keyword>
<evidence type="ECO:0000256" key="5">
    <source>
        <dbReference type="ARBA" id="ARBA00022833"/>
    </source>
</evidence>
<dbReference type="SMART" id="SM00382">
    <property type="entry name" value="AAA"/>
    <property type="match status" value="1"/>
</dbReference>
<name>A0ABP1G0Q0_9CHLO</name>
<dbReference type="InterPro" id="IPR003593">
    <property type="entry name" value="AAA+_ATPase"/>
</dbReference>
<protein>
    <submittedName>
        <fullName evidence="10">G8522 protein</fullName>
    </submittedName>
</protein>
<dbReference type="Gene3D" id="3.40.50.300">
    <property type="entry name" value="P-loop containing nucleotide triphosphate hydrolases"/>
    <property type="match status" value="1"/>
</dbReference>
<sequence>MESQSTASFSGRQLLADALPHALHHRWYRSFQDPQKGVIVQAVSTGAGTGLFKKLGRVLREKAAGDLERVFKGTSKTRERLGVVDELFSYWTLEDSEDTLEQLEELLISADFGPRTALKIVDAIREDIRSGKVKTKDDVRTRLKEGIVAVLQVSGKSSDLQLDAKPAVLLIVGVNGGGKTTTIGKLAHKFGNEGAKVLLVAGDTFRAAAAEQLAGWAERSKAELAVASNQKQRPDALMYSAIDRATKEDIDVVICDTSGRLHTNIGLMEELAKCKRSISKRLEGAPHETLLILDGTTGLNMLNQAREFNETVPLSGLVLTKLDGTARGGAVVSVVDELRLPVKFIGVGETVDDLQPFDADAFVNALFPETSRRALRRSSLSPNTLRSCGSLRQRAAQAFTVSLLVRRGGSRTAVVATAVVQEAAAPEVEHLLDTELEQHSSLVQGQLSNGLKYVILPNAVPPERFEAHLEICAGSVDEEKDEQGIAHLVEHVTFLGSSKREGLLGTGARSNAYTDFHHTVFHVHAPLVNTSFGEPSPMLPQVLDALAEIAFNPEFLHNRIEKERRAVLAEAQMMNTIEYRVDCQLLQYLHEENALGYRFPIGKTDQVEKWDRKMLMHFWEKWYFPANAVLYIVGDLSNSVAEIEGLIEKAFGGVPAGREKLPGGSAEGALHNGNGAPHSSSNGASKDEATLPSLKQKHEVRPPVKHRFGCGPLQHGETPPTVRVFKHRLLQHFMLSLFCKLPVQPMTRIRDMRAAFMVRIMLSVLQFRLNRRYVQADPPFVAIELDQSDSGREGCAVSTLTITSEPKDWRGAIQVAIEEVRRLQRFGVTAGELERYKMALLRDSAQAAEQALSVPSADQLDFIMESLALGHRVLDQRQSHELLQQWADTITREEVNSLAATYLSYISHYRAEEELLQAAEQGEGDFAIPPGPVRMTSIVACLPAFTDPSGQSSGGGLPLQRGASMTTDKHVDPAAAVPVGDEEEYSNLQDVPEGAVRFELDRGEIEEALAAPSMQVDAPEDVDVPKHLLDPEAVEQLVTERQPRFVPLERYGPGADPTPPADSATGIVQRRLSNGMKINYCQTDNEPQAAMVRMVAAGGRAMEGQGPGPSGTGVVSIGTRTLSESGTVGGWRRDQLELFCISKLINCLLDADEEFVFMDIHFAIGEGGLQAVMELLHLFLEAPRWEQSAMERAKQMWLSHYRALGKGLERATADRIMTSMLGPDRRFRDPNPEEIEALTLEGMREAVMAQLHPSNIEINIVGDIAGADVDDVVLKYLGTVSPREPAEPLTVRPPVILYPPAHLRRQAWHLKDSDERAVAYIAGKAPSRWGRFGVDPPTAAPMMVMSPQVLPPNATSAQIDRNTQIRRSHPLYADVSLRLLTEIMNSRLFTTVRDALGLTYDVSFELSLYDRLRTGWFVCHVTSTHAKIDEALDASLRVLRSLPLQRVTPRELLRAKRTVLTRHESEMKNNVYRLGLLTHLQNEHVPLKVPECLRDLRTMYEAATIDDVNDAYAQFQMDDDHVFTCVGTSGPTAPARRSVVEGGDAVLAEQAALEAEMEAVGAPKAMDGKLLLSVMAAIQSSGLGQALGKVATQKDEDRS</sequence>
<dbReference type="Pfam" id="PF02881">
    <property type="entry name" value="SRP54_N"/>
    <property type="match status" value="1"/>
</dbReference>
<dbReference type="InterPro" id="IPR027417">
    <property type="entry name" value="P-loop_NTPase"/>
</dbReference>
<evidence type="ECO:0000256" key="1">
    <source>
        <dbReference type="ARBA" id="ARBA00007261"/>
    </source>
</evidence>
<keyword evidence="3" id="KW-0547">Nucleotide-binding</keyword>
<keyword evidence="5" id="KW-0862">Zinc</keyword>
<evidence type="ECO:0000256" key="3">
    <source>
        <dbReference type="ARBA" id="ARBA00022741"/>
    </source>
</evidence>
<dbReference type="PANTHER" id="PTHR43690:SF33">
    <property type="entry name" value="STROMAL PROCESSING PEPTIDASE, CHLOROPLASTIC"/>
    <property type="match status" value="1"/>
</dbReference>
<comment type="caution">
    <text evidence="10">The sequence shown here is derived from an EMBL/GenBank/DDBJ whole genome shotgun (WGS) entry which is preliminary data.</text>
</comment>
<feature type="region of interest" description="Disordered" evidence="8">
    <location>
        <begin position="662"/>
        <end position="689"/>
    </location>
</feature>
<dbReference type="InterPro" id="IPR004390">
    <property type="entry name" value="SR_rcpt_FtsY"/>
</dbReference>
<reference evidence="10 11" key="1">
    <citation type="submission" date="2024-06" db="EMBL/GenBank/DDBJ databases">
        <authorList>
            <person name="Kraege A."/>
            <person name="Thomma B."/>
        </authorList>
    </citation>
    <scope>NUCLEOTIDE SEQUENCE [LARGE SCALE GENOMIC DNA]</scope>
</reference>
<organism evidence="10 11">
    <name type="scientific">Coccomyxa viridis</name>
    <dbReference type="NCBI Taxonomy" id="1274662"/>
    <lineage>
        <taxon>Eukaryota</taxon>
        <taxon>Viridiplantae</taxon>
        <taxon>Chlorophyta</taxon>
        <taxon>core chlorophytes</taxon>
        <taxon>Trebouxiophyceae</taxon>
        <taxon>Trebouxiophyceae incertae sedis</taxon>
        <taxon>Coccomyxaceae</taxon>
        <taxon>Coccomyxa</taxon>
    </lineage>
</organism>
<keyword evidence="7" id="KW-0342">GTP-binding</keyword>
<evidence type="ECO:0000259" key="9">
    <source>
        <dbReference type="PROSITE" id="PS00300"/>
    </source>
</evidence>
<dbReference type="Pfam" id="PF00448">
    <property type="entry name" value="SRP54"/>
    <property type="match status" value="1"/>
</dbReference>
<evidence type="ECO:0000256" key="4">
    <source>
        <dbReference type="ARBA" id="ARBA00022801"/>
    </source>
</evidence>
<dbReference type="Gene3D" id="3.30.830.10">
    <property type="entry name" value="Metalloenzyme, LuxS/M16 peptidase-like"/>
    <property type="match status" value="4"/>
</dbReference>
<dbReference type="Proteomes" id="UP001497392">
    <property type="component" value="Unassembled WGS sequence"/>
</dbReference>
<keyword evidence="4" id="KW-0378">Hydrolase</keyword>
<proteinExistence type="inferred from homology"/>
<dbReference type="InterPro" id="IPR011765">
    <property type="entry name" value="Pept_M16_N"/>
</dbReference>
<dbReference type="SMART" id="SM00963">
    <property type="entry name" value="SRP54_N"/>
    <property type="match status" value="1"/>
</dbReference>
<dbReference type="CDD" id="cd17874">
    <property type="entry name" value="FtsY"/>
    <property type="match status" value="1"/>
</dbReference>
<accession>A0ABP1G0Q0</accession>
<dbReference type="InterPro" id="IPR007863">
    <property type="entry name" value="Peptidase_M16_C"/>
</dbReference>
<dbReference type="InterPro" id="IPR000897">
    <property type="entry name" value="SRP54_GTPase_dom"/>
</dbReference>
<dbReference type="Pfam" id="PF00675">
    <property type="entry name" value="Peptidase_M16"/>
    <property type="match status" value="1"/>
</dbReference>